<evidence type="ECO:0000313" key="2">
    <source>
        <dbReference type="EMBL" id="SCG45847.1"/>
    </source>
</evidence>
<evidence type="ECO:0000313" key="3">
    <source>
        <dbReference type="Proteomes" id="UP000198210"/>
    </source>
</evidence>
<gene>
    <name evidence="2" type="ORF">GA0074704_1800</name>
</gene>
<sequence>MSSTRSRRVPGQPEADEEEVHRADAELTTCGTIGMPPSARVLFAVVDADGTLVRGLGAASSARLATGMYQVTFDQDVTRAGYLGTLGRVGNLGVSRVGDIAVAGRTGIPNGVFVETFADDGNRADRAFHLAVLA</sequence>
<evidence type="ECO:0000256" key="1">
    <source>
        <dbReference type="SAM" id="MobiDB-lite"/>
    </source>
</evidence>
<dbReference type="AlphaFoldDB" id="A0A1C5HJ06"/>
<accession>A0A1C5HJ06</accession>
<dbReference type="EMBL" id="LT607751">
    <property type="protein sequence ID" value="SCG45847.1"/>
    <property type="molecule type" value="Genomic_DNA"/>
</dbReference>
<organism evidence="2 3">
    <name type="scientific">Micromonospora siamensis</name>
    <dbReference type="NCBI Taxonomy" id="299152"/>
    <lineage>
        <taxon>Bacteria</taxon>
        <taxon>Bacillati</taxon>
        <taxon>Actinomycetota</taxon>
        <taxon>Actinomycetes</taxon>
        <taxon>Micromonosporales</taxon>
        <taxon>Micromonosporaceae</taxon>
        <taxon>Micromonospora</taxon>
    </lineage>
</organism>
<keyword evidence="3" id="KW-1185">Reference proteome</keyword>
<feature type="region of interest" description="Disordered" evidence="1">
    <location>
        <begin position="1"/>
        <end position="23"/>
    </location>
</feature>
<dbReference type="Proteomes" id="UP000198210">
    <property type="component" value="Chromosome I"/>
</dbReference>
<proteinExistence type="predicted"/>
<dbReference type="RefSeq" id="WP_088970076.1">
    <property type="nucleotide sequence ID" value="NZ_JBHLYF010000019.1"/>
</dbReference>
<name>A0A1C5HJ06_9ACTN</name>
<reference evidence="2 3" key="1">
    <citation type="submission" date="2016-06" db="EMBL/GenBank/DDBJ databases">
        <authorList>
            <person name="Kjaerup R.B."/>
            <person name="Dalgaard T.S."/>
            <person name="Juul-Madsen H.R."/>
        </authorList>
    </citation>
    <scope>NUCLEOTIDE SEQUENCE [LARGE SCALE GENOMIC DNA]</scope>
    <source>
        <strain evidence="2 3">DSM 45097</strain>
    </source>
</reference>
<protein>
    <submittedName>
        <fullName evidence="2">Uncharacterized protein</fullName>
    </submittedName>
</protein>